<evidence type="ECO:0000313" key="5">
    <source>
        <dbReference type="Proteomes" id="UP000217083"/>
    </source>
</evidence>
<evidence type="ECO:0000313" key="4">
    <source>
        <dbReference type="EMBL" id="OZM56647.1"/>
    </source>
</evidence>
<dbReference type="GO" id="GO:0009103">
    <property type="term" value="P:lipopolysaccharide biosynthetic process"/>
    <property type="evidence" value="ECO:0007669"/>
    <property type="project" value="TreeGrafter"/>
</dbReference>
<dbReference type="AlphaFoldDB" id="A0A263BTD8"/>
<dbReference type="Gene3D" id="3.40.50.2000">
    <property type="entry name" value="Glycogen Phosphorylase B"/>
    <property type="match status" value="2"/>
</dbReference>
<evidence type="ECO:0000259" key="2">
    <source>
        <dbReference type="Pfam" id="PF00534"/>
    </source>
</evidence>
<feature type="domain" description="Glycosyl transferase family 1" evidence="2">
    <location>
        <begin position="173"/>
        <end position="345"/>
    </location>
</feature>
<dbReference type="EMBL" id="NPIA01000005">
    <property type="protein sequence ID" value="OZM56647.1"/>
    <property type="molecule type" value="Genomic_DNA"/>
</dbReference>
<dbReference type="Proteomes" id="UP000217083">
    <property type="component" value="Unassembled WGS sequence"/>
</dbReference>
<dbReference type="InterPro" id="IPR001296">
    <property type="entry name" value="Glyco_trans_1"/>
</dbReference>
<reference evidence="5" key="1">
    <citation type="submission" date="2017-08" db="EMBL/GenBank/DDBJ databases">
        <authorList>
            <person name="Huang Z."/>
        </authorList>
    </citation>
    <scope>NUCLEOTIDE SEQUENCE [LARGE SCALE GENOMIC DNA]</scope>
    <source>
        <strain evidence="5">SA5d-4</strain>
    </source>
</reference>
<dbReference type="Pfam" id="PF13439">
    <property type="entry name" value="Glyco_transf_4"/>
    <property type="match status" value="1"/>
</dbReference>
<dbReference type="RefSeq" id="WP_094924936.1">
    <property type="nucleotide sequence ID" value="NZ_NPIA01000005.1"/>
</dbReference>
<evidence type="ECO:0000259" key="3">
    <source>
        <dbReference type="Pfam" id="PF13439"/>
    </source>
</evidence>
<keyword evidence="1" id="KW-0808">Transferase</keyword>
<accession>A0A263BTD8</accession>
<reference evidence="4 5" key="2">
    <citation type="submission" date="2017-09" db="EMBL/GenBank/DDBJ databases">
        <title>Bacillus patelloidae sp. nov., isolated from the intestinal tract of a marine limpet.</title>
        <authorList>
            <person name="Liu R."/>
            <person name="Dong C."/>
            <person name="Shao Z."/>
        </authorList>
    </citation>
    <scope>NUCLEOTIDE SEQUENCE [LARGE SCALE GENOMIC DNA]</scope>
    <source>
        <strain evidence="4 5">SA5d-4</strain>
    </source>
</reference>
<dbReference type="PANTHER" id="PTHR46401">
    <property type="entry name" value="GLYCOSYLTRANSFERASE WBBK-RELATED"/>
    <property type="match status" value="1"/>
</dbReference>
<keyword evidence="5" id="KW-1185">Reference proteome</keyword>
<comment type="caution">
    <text evidence="4">The sequence shown here is derived from an EMBL/GenBank/DDBJ whole genome shotgun (WGS) entry which is preliminary data.</text>
</comment>
<evidence type="ECO:0008006" key="6">
    <source>
        <dbReference type="Google" id="ProtNLM"/>
    </source>
</evidence>
<evidence type="ECO:0000256" key="1">
    <source>
        <dbReference type="ARBA" id="ARBA00022679"/>
    </source>
</evidence>
<sequence length="372" mass="41901">MNKQKVLIVSNMYPSKKYKSFGIFIKNQVEALKSRGFSIDITAIKNAKSGKFNSLVKYVTWFVSSLLTLLFKGKKYDVIHAHYVFPSGLIGLLFKIAFNTKLIVTAHGGDIDKMARKHKVIFHLTKKILHSSDKIIAVGEELKETIVSDFDISPDKILVLNMGVNRNIFHHTDQQKKRTQLKIHVETTSILYVGNIIKQKGIEELITAFEKLVANKNQNFKLYLIGSDKDTTFKAHIQQEIDKKELNDHIVFLGVLPQGDIASWMSACDIFVLPSHIEGFGLVALEAMACGIPVVGTNVGGLKYLLDNDSGIIVDAKNHVSLYEGIKKLVENEQLKKTIIDNGYKKAMENDQENIINELESLYSQEHIKQKA</sequence>
<gene>
    <name evidence="4" type="ORF">CIB95_10505</name>
</gene>
<dbReference type="PANTHER" id="PTHR46401:SF2">
    <property type="entry name" value="GLYCOSYLTRANSFERASE WBBK-RELATED"/>
    <property type="match status" value="1"/>
</dbReference>
<dbReference type="SUPFAM" id="SSF53756">
    <property type="entry name" value="UDP-Glycosyltransferase/glycogen phosphorylase"/>
    <property type="match status" value="1"/>
</dbReference>
<dbReference type="GO" id="GO:0016757">
    <property type="term" value="F:glycosyltransferase activity"/>
    <property type="evidence" value="ECO:0007669"/>
    <property type="project" value="InterPro"/>
</dbReference>
<dbReference type="InterPro" id="IPR028098">
    <property type="entry name" value="Glyco_trans_4-like_N"/>
</dbReference>
<organism evidence="4 5">
    <name type="scientific">Lottiidibacillus patelloidae</name>
    <dbReference type="NCBI Taxonomy" id="2670334"/>
    <lineage>
        <taxon>Bacteria</taxon>
        <taxon>Bacillati</taxon>
        <taxon>Bacillota</taxon>
        <taxon>Bacilli</taxon>
        <taxon>Bacillales</taxon>
        <taxon>Bacillaceae</taxon>
        <taxon>Lottiidibacillus</taxon>
    </lineage>
</organism>
<proteinExistence type="predicted"/>
<protein>
    <recommendedName>
        <fullName evidence="6">Glycosyl transferase family 1</fullName>
    </recommendedName>
</protein>
<dbReference type="Pfam" id="PF00534">
    <property type="entry name" value="Glycos_transf_1"/>
    <property type="match status" value="1"/>
</dbReference>
<feature type="domain" description="Glycosyltransferase subfamily 4-like N-terminal" evidence="3">
    <location>
        <begin position="55"/>
        <end position="165"/>
    </location>
</feature>
<name>A0A263BTD8_9BACI</name>